<evidence type="ECO:0000313" key="2">
    <source>
        <dbReference type="EMBL" id="VFK35719.1"/>
    </source>
</evidence>
<dbReference type="Gene3D" id="1.10.10.10">
    <property type="entry name" value="Winged helix-like DNA-binding domain superfamily/Winged helix DNA-binding domain"/>
    <property type="match status" value="1"/>
</dbReference>
<proteinExistence type="predicted"/>
<reference evidence="2" key="1">
    <citation type="submission" date="2019-02" db="EMBL/GenBank/DDBJ databases">
        <authorList>
            <person name="Gruber-Vodicka R. H."/>
            <person name="Seah K. B. B."/>
        </authorList>
    </citation>
    <scope>NUCLEOTIDE SEQUENCE</scope>
    <source>
        <strain evidence="1">BECK_S312</strain>
        <strain evidence="2">BECK_S426</strain>
    </source>
</reference>
<dbReference type="PANTHER" id="PTHR34849">
    <property type="entry name" value="SSL5025 PROTEIN"/>
    <property type="match status" value="1"/>
</dbReference>
<sequence length="88" mass="9731">MNAIETAESAIRRLSPGERATILSHWIEDLTRAWPGIESSPDVCGGEARIVRTRIPVWLLVRARELGSSEADLLITWPTLHAEDLVSA</sequence>
<gene>
    <name evidence="1" type="ORF">BECKLPF1236A_GA0070988_102123</name>
    <name evidence="2" type="ORF">BECKLPF1236C_GA0070990_104124</name>
</gene>
<dbReference type="SUPFAM" id="SSF46689">
    <property type="entry name" value="Homeodomain-like"/>
    <property type="match status" value="1"/>
</dbReference>
<name>A0A450Y2H7_9GAMM</name>
<dbReference type="PANTHER" id="PTHR34849:SF4">
    <property type="entry name" value="SLR1209 PROTEIN"/>
    <property type="match status" value="1"/>
</dbReference>
<accession>A0A450Y2H7</accession>
<protein>
    <submittedName>
        <fullName evidence="2">Uncharacterized protein</fullName>
    </submittedName>
</protein>
<dbReference type="Pfam" id="PF04255">
    <property type="entry name" value="DUF433"/>
    <property type="match status" value="1"/>
</dbReference>
<dbReference type="InterPro" id="IPR009057">
    <property type="entry name" value="Homeodomain-like_sf"/>
</dbReference>
<dbReference type="InterPro" id="IPR007367">
    <property type="entry name" value="DUF433"/>
</dbReference>
<dbReference type="AlphaFoldDB" id="A0A450Y2H7"/>
<organism evidence="2">
    <name type="scientific">Candidatus Kentrum sp. LPFa</name>
    <dbReference type="NCBI Taxonomy" id="2126335"/>
    <lineage>
        <taxon>Bacteria</taxon>
        <taxon>Pseudomonadati</taxon>
        <taxon>Pseudomonadota</taxon>
        <taxon>Gammaproteobacteria</taxon>
        <taxon>Candidatus Kentrum</taxon>
    </lineage>
</organism>
<evidence type="ECO:0000313" key="1">
    <source>
        <dbReference type="EMBL" id="VFK18992.1"/>
    </source>
</evidence>
<dbReference type="EMBL" id="CAADFM010000212">
    <property type="protein sequence ID" value="VFK18992.1"/>
    <property type="molecule type" value="Genomic_DNA"/>
</dbReference>
<dbReference type="EMBL" id="CAADFP010000412">
    <property type="protein sequence ID" value="VFK35719.1"/>
    <property type="molecule type" value="Genomic_DNA"/>
</dbReference>
<dbReference type="InterPro" id="IPR036388">
    <property type="entry name" value="WH-like_DNA-bd_sf"/>
</dbReference>